<dbReference type="GO" id="GO:0005886">
    <property type="term" value="C:plasma membrane"/>
    <property type="evidence" value="ECO:0007669"/>
    <property type="project" value="TreeGrafter"/>
</dbReference>
<dbReference type="RefSeq" id="WP_050741539.1">
    <property type="nucleotide sequence ID" value="NZ_LGYO01000051.1"/>
</dbReference>
<dbReference type="OrthoDB" id="9764596at2"/>
<dbReference type="Proteomes" id="UP000036873">
    <property type="component" value="Unassembled WGS sequence"/>
</dbReference>
<dbReference type="InterPro" id="IPR036259">
    <property type="entry name" value="MFS_trans_sf"/>
</dbReference>
<reference evidence="3" key="1">
    <citation type="submission" date="2015-07" db="EMBL/GenBank/DDBJ databases">
        <title>Draft genome sequence of Acetobacterium bakii DSM 8293, a potential psychrophilic chemical producer through syngas fermentation.</title>
        <authorList>
            <person name="Song Y."/>
            <person name="Hwang S."/>
            <person name="Cho B.-K."/>
        </authorList>
    </citation>
    <scope>NUCLEOTIDE SEQUENCE [LARGE SCALE GENOMIC DNA]</scope>
    <source>
        <strain evidence="3">DSM 8239</strain>
    </source>
</reference>
<feature type="transmembrane region" description="Helical" evidence="1">
    <location>
        <begin position="41"/>
        <end position="68"/>
    </location>
</feature>
<feature type="transmembrane region" description="Helical" evidence="1">
    <location>
        <begin position="80"/>
        <end position="101"/>
    </location>
</feature>
<feature type="transmembrane region" description="Helical" evidence="1">
    <location>
        <begin position="152"/>
        <end position="175"/>
    </location>
</feature>
<dbReference type="Pfam" id="PF13347">
    <property type="entry name" value="MFS_2"/>
    <property type="match status" value="1"/>
</dbReference>
<gene>
    <name evidence="2" type="ORF">AKG39_16710</name>
</gene>
<dbReference type="STRING" id="52689.AKG39_16710"/>
<dbReference type="GO" id="GO:0006814">
    <property type="term" value="P:sodium ion transport"/>
    <property type="evidence" value="ECO:0007669"/>
    <property type="project" value="InterPro"/>
</dbReference>
<comment type="caution">
    <text evidence="2">The sequence shown here is derived from an EMBL/GenBank/DDBJ whole genome shotgun (WGS) entry which is preliminary data.</text>
</comment>
<organism evidence="2 3">
    <name type="scientific">Acetobacterium bakii</name>
    <dbReference type="NCBI Taxonomy" id="52689"/>
    <lineage>
        <taxon>Bacteria</taxon>
        <taxon>Bacillati</taxon>
        <taxon>Bacillota</taxon>
        <taxon>Clostridia</taxon>
        <taxon>Eubacteriales</taxon>
        <taxon>Eubacteriaceae</taxon>
        <taxon>Acetobacterium</taxon>
    </lineage>
</organism>
<feature type="transmembrane region" description="Helical" evidence="1">
    <location>
        <begin position="12"/>
        <end position="35"/>
    </location>
</feature>
<feature type="transmembrane region" description="Helical" evidence="1">
    <location>
        <begin position="302"/>
        <end position="321"/>
    </location>
</feature>
<evidence type="ECO:0000256" key="1">
    <source>
        <dbReference type="SAM" id="Phobius"/>
    </source>
</evidence>
<evidence type="ECO:0000313" key="2">
    <source>
        <dbReference type="EMBL" id="KNZ40590.1"/>
    </source>
</evidence>
<feature type="transmembrane region" description="Helical" evidence="1">
    <location>
        <begin position="249"/>
        <end position="267"/>
    </location>
</feature>
<feature type="transmembrane region" description="Helical" evidence="1">
    <location>
        <begin position="273"/>
        <end position="295"/>
    </location>
</feature>
<evidence type="ECO:0000313" key="3">
    <source>
        <dbReference type="Proteomes" id="UP000036873"/>
    </source>
</evidence>
<dbReference type="EMBL" id="LGYO01000051">
    <property type="protein sequence ID" value="KNZ40590.1"/>
    <property type="molecule type" value="Genomic_DNA"/>
</dbReference>
<dbReference type="AlphaFoldDB" id="A0A0L6TYE8"/>
<feature type="transmembrane region" description="Helical" evidence="1">
    <location>
        <begin position="107"/>
        <end position="131"/>
    </location>
</feature>
<dbReference type="Gene3D" id="1.20.1250.20">
    <property type="entry name" value="MFS general substrate transporter like domains"/>
    <property type="match status" value="2"/>
</dbReference>
<keyword evidence="3" id="KW-1185">Reference proteome</keyword>
<protein>
    <submittedName>
        <fullName evidence="2">Sugar transporter</fullName>
    </submittedName>
</protein>
<keyword evidence="1" id="KW-0472">Membrane</keyword>
<dbReference type="InterPro" id="IPR039672">
    <property type="entry name" value="MFS_2"/>
</dbReference>
<feature type="transmembrane region" description="Helical" evidence="1">
    <location>
        <begin position="181"/>
        <end position="202"/>
    </location>
</feature>
<keyword evidence="1" id="KW-0812">Transmembrane</keyword>
<dbReference type="PATRIC" id="fig|52689.4.peg.2888"/>
<feature type="transmembrane region" description="Helical" evidence="1">
    <location>
        <begin position="372"/>
        <end position="395"/>
    </location>
</feature>
<dbReference type="PANTHER" id="PTHR11328">
    <property type="entry name" value="MAJOR FACILITATOR SUPERFAMILY DOMAIN-CONTAINING PROTEIN"/>
    <property type="match status" value="1"/>
</dbReference>
<accession>A0A0L6TYE8</accession>
<sequence>MNKPLKKSVINLYGLPSFGFQTLVNIEVFFFAAFLTDFAKLPLAIVSIILLATSIVDILAVPTSGVILEKSNMKWGKYRSWLLVGPPIAAVFYVLQFSQIGSSTTSALIIFVGFAVSHLVWNTFYAAHISLNNALTTVREERISMASNRGMFNALGALVFSYFGVKSITAIGASVGNPVLGYTYMAAITGLIMIACNVIYFIMIKDYAQSGSETKIGKPADKMSVGEMLKQIVINPPLIGLMLVELGRYLGRFVIFGMAFYYFKYVINDLPGLALFMTGLTIVSFFAAMIAAPVAKRIGEKNAYIISLGLLVIGLLMVWFLPLQANVFKIVMFVAYIGYGLPDSLGVAMYSATVDYGEWKTGKNARGFIMSLISFPIKISIFIRSVIIAAVLGSVSYVADMAVTPELVQGIKNGFALYPAIFMIIGLLLMMKLYTLTPKRMAEINQEVAERKQLTSEAK</sequence>
<feature type="transmembrane region" description="Helical" evidence="1">
    <location>
        <begin position="415"/>
        <end position="434"/>
    </location>
</feature>
<dbReference type="SUPFAM" id="SSF103473">
    <property type="entry name" value="MFS general substrate transporter"/>
    <property type="match status" value="1"/>
</dbReference>
<dbReference type="GO" id="GO:0008643">
    <property type="term" value="P:carbohydrate transport"/>
    <property type="evidence" value="ECO:0007669"/>
    <property type="project" value="InterPro"/>
</dbReference>
<feature type="transmembrane region" description="Helical" evidence="1">
    <location>
        <begin position="327"/>
        <end position="351"/>
    </location>
</feature>
<name>A0A0L6TYE8_9FIRM</name>
<dbReference type="InterPro" id="IPR001927">
    <property type="entry name" value="Na/Gal_symport"/>
</dbReference>
<proteinExistence type="predicted"/>
<keyword evidence="2" id="KW-0762">Sugar transport</keyword>
<dbReference type="PANTHER" id="PTHR11328:SF24">
    <property type="entry name" value="MAJOR FACILITATOR SUPERFAMILY (MFS) PROFILE DOMAIN-CONTAINING PROTEIN"/>
    <property type="match status" value="1"/>
</dbReference>
<keyword evidence="2" id="KW-0813">Transport</keyword>
<keyword evidence="1" id="KW-1133">Transmembrane helix</keyword>
<dbReference type="NCBIfam" id="TIGR00792">
    <property type="entry name" value="gph"/>
    <property type="match status" value="1"/>
</dbReference>
<dbReference type="GO" id="GO:0015293">
    <property type="term" value="F:symporter activity"/>
    <property type="evidence" value="ECO:0007669"/>
    <property type="project" value="InterPro"/>
</dbReference>